<gene>
    <name evidence="9" type="ORF">FB567DRAFT_246518</name>
</gene>
<dbReference type="SUPFAM" id="SSF53474">
    <property type="entry name" value="alpha/beta-Hydrolases"/>
    <property type="match status" value="1"/>
</dbReference>
<dbReference type="InterPro" id="IPR029058">
    <property type="entry name" value="AB_hydrolase_fold"/>
</dbReference>
<dbReference type="Pfam" id="PF05057">
    <property type="entry name" value="DUF676"/>
    <property type="match status" value="1"/>
</dbReference>
<evidence type="ECO:0000259" key="8">
    <source>
        <dbReference type="Pfam" id="PF05057"/>
    </source>
</evidence>
<evidence type="ECO:0000256" key="5">
    <source>
        <dbReference type="ARBA" id="ARBA00022824"/>
    </source>
</evidence>
<keyword evidence="6" id="KW-0496">Mitochondrion</keyword>
<evidence type="ECO:0000256" key="4">
    <source>
        <dbReference type="ARBA" id="ARBA00007920"/>
    </source>
</evidence>
<proteinExistence type="inferred from homology"/>
<organism evidence="9 10">
    <name type="scientific">Paraphoma chrysanthemicola</name>
    <dbReference type="NCBI Taxonomy" id="798071"/>
    <lineage>
        <taxon>Eukaryota</taxon>
        <taxon>Fungi</taxon>
        <taxon>Dikarya</taxon>
        <taxon>Ascomycota</taxon>
        <taxon>Pezizomycotina</taxon>
        <taxon>Dothideomycetes</taxon>
        <taxon>Pleosporomycetidae</taxon>
        <taxon>Pleosporales</taxon>
        <taxon>Pleosporineae</taxon>
        <taxon>Phaeosphaeriaceae</taxon>
        <taxon>Paraphoma</taxon>
    </lineage>
</organism>
<protein>
    <submittedName>
        <fullName evidence="9">Alpha/Beta hydrolase protein</fullName>
    </submittedName>
</protein>
<keyword evidence="9" id="KW-0378">Hydrolase</keyword>
<dbReference type="AlphaFoldDB" id="A0A8K0QUP9"/>
<comment type="caution">
    <text evidence="9">The sequence shown here is derived from an EMBL/GenBank/DDBJ whole genome shotgun (WGS) entry which is preliminary data.</text>
</comment>
<evidence type="ECO:0000256" key="1">
    <source>
        <dbReference type="ARBA" id="ARBA00004173"/>
    </source>
</evidence>
<dbReference type="OrthoDB" id="5086500at2759"/>
<dbReference type="Gene3D" id="3.40.50.1820">
    <property type="entry name" value="alpha/beta hydrolase"/>
    <property type="match status" value="1"/>
</dbReference>
<reference evidence="9" key="1">
    <citation type="journal article" date="2021" name="Nat. Commun.">
        <title>Genetic determinants of endophytism in the Arabidopsis root mycobiome.</title>
        <authorList>
            <person name="Mesny F."/>
            <person name="Miyauchi S."/>
            <person name="Thiergart T."/>
            <person name="Pickel B."/>
            <person name="Atanasova L."/>
            <person name="Karlsson M."/>
            <person name="Huettel B."/>
            <person name="Barry K.W."/>
            <person name="Haridas S."/>
            <person name="Chen C."/>
            <person name="Bauer D."/>
            <person name="Andreopoulos W."/>
            <person name="Pangilinan J."/>
            <person name="LaButti K."/>
            <person name="Riley R."/>
            <person name="Lipzen A."/>
            <person name="Clum A."/>
            <person name="Drula E."/>
            <person name="Henrissat B."/>
            <person name="Kohler A."/>
            <person name="Grigoriev I.V."/>
            <person name="Martin F.M."/>
            <person name="Hacquard S."/>
        </authorList>
    </citation>
    <scope>NUCLEOTIDE SEQUENCE</scope>
    <source>
        <strain evidence="9">MPI-SDFR-AT-0120</strain>
    </source>
</reference>
<dbReference type="InterPro" id="IPR007751">
    <property type="entry name" value="DUF676_lipase-like"/>
</dbReference>
<dbReference type="Proteomes" id="UP000813461">
    <property type="component" value="Unassembled WGS sequence"/>
</dbReference>
<dbReference type="PANTHER" id="PTHR48182">
    <property type="entry name" value="PROTEIN SERAC1"/>
    <property type="match status" value="1"/>
</dbReference>
<dbReference type="EMBL" id="JAGMVJ010000030">
    <property type="protein sequence ID" value="KAH7069381.1"/>
    <property type="molecule type" value="Genomic_DNA"/>
</dbReference>
<evidence type="ECO:0000256" key="3">
    <source>
        <dbReference type="ARBA" id="ARBA00004370"/>
    </source>
</evidence>
<dbReference type="GO" id="GO:0016020">
    <property type="term" value="C:membrane"/>
    <property type="evidence" value="ECO:0007669"/>
    <property type="project" value="UniProtKB-SubCell"/>
</dbReference>
<comment type="similarity">
    <text evidence="4">Belongs to the putative lipase ROG1 family.</text>
</comment>
<keyword evidence="10" id="KW-1185">Reference proteome</keyword>
<evidence type="ECO:0000313" key="10">
    <source>
        <dbReference type="Proteomes" id="UP000813461"/>
    </source>
</evidence>
<dbReference type="GO" id="GO:0005739">
    <property type="term" value="C:mitochondrion"/>
    <property type="evidence" value="ECO:0007669"/>
    <property type="project" value="UniProtKB-SubCell"/>
</dbReference>
<evidence type="ECO:0000256" key="2">
    <source>
        <dbReference type="ARBA" id="ARBA00004240"/>
    </source>
</evidence>
<keyword evidence="7" id="KW-0472">Membrane</keyword>
<dbReference type="InterPro" id="IPR052374">
    <property type="entry name" value="SERAC1"/>
</dbReference>
<dbReference type="PANTHER" id="PTHR48182:SF2">
    <property type="entry name" value="PROTEIN SERAC1"/>
    <property type="match status" value="1"/>
</dbReference>
<dbReference type="GO" id="GO:0005783">
    <property type="term" value="C:endoplasmic reticulum"/>
    <property type="evidence" value="ECO:0007669"/>
    <property type="project" value="UniProtKB-SubCell"/>
</dbReference>
<dbReference type="GO" id="GO:0016787">
    <property type="term" value="F:hydrolase activity"/>
    <property type="evidence" value="ECO:0007669"/>
    <property type="project" value="UniProtKB-KW"/>
</dbReference>
<feature type="domain" description="DUF676" evidence="8">
    <location>
        <begin position="44"/>
        <end position="167"/>
    </location>
</feature>
<evidence type="ECO:0000256" key="7">
    <source>
        <dbReference type="ARBA" id="ARBA00023136"/>
    </source>
</evidence>
<comment type="subcellular location">
    <subcellularLocation>
        <location evidence="2">Endoplasmic reticulum</location>
    </subcellularLocation>
    <subcellularLocation>
        <location evidence="3">Membrane</location>
    </subcellularLocation>
    <subcellularLocation>
        <location evidence="1">Mitochondrion</location>
    </subcellularLocation>
</comment>
<keyword evidence="5" id="KW-0256">Endoplasmic reticulum</keyword>
<evidence type="ECO:0000256" key="6">
    <source>
        <dbReference type="ARBA" id="ARBA00023128"/>
    </source>
</evidence>
<sequence length="293" mass="32511">MPNSSSSSASISAVSAARNRVGLLALPPKTDVTGGTTTPEFDLVAVHGLNGGRWSTWTRTEDKKETMWLQDLLPIKLPKARVMTFGYNANVVNNFSSFGIREHARTLLTRLKTKRDKLNGRPIVFVCHSLGGIVVKQALRLANNEKAFDDIAQSTRGILFFGTPHRGADLAFWGDIIAKIAKTVFLNPKRELIKDLKTNSQPLVQVSEDFRPIADKYKIVSFFEEDGILGTSNLVVPRSSALLEIPNEIPVPFEGNHMDICRFGADDEDRFDEVWIAIRDIVGESTQGRSEDE</sequence>
<name>A0A8K0QUP9_9PLEO</name>
<accession>A0A8K0QUP9</accession>
<evidence type="ECO:0000313" key="9">
    <source>
        <dbReference type="EMBL" id="KAH7069381.1"/>
    </source>
</evidence>